<reference evidence="1 2" key="1">
    <citation type="submission" date="2021-06" db="EMBL/GenBank/DDBJ databases">
        <authorList>
            <person name="Kallberg Y."/>
            <person name="Tangrot J."/>
            <person name="Rosling A."/>
        </authorList>
    </citation>
    <scope>NUCLEOTIDE SEQUENCE [LARGE SCALE GENOMIC DNA]</scope>
    <source>
        <strain evidence="1 2">120-4 pot B 10/14</strain>
    </source>
</reference>
<keyword evidence="2" id="KW-1185">Reference proteome</keyword>
<gene>
    <name evidence="1" type="ORF">GMARGA_LOCUS30074</name>
</gene>
<dbReference type="EMBL" id="CAJVQB010041684">
    <property type="protein sequence ID" value="CAG8829773.1"/>
    <property type="molecule type" value="Genomic_DNA"/>
</dbReference>
<name>A0ABN7WEK8_GIGMA</name>
<evidence type="ECO:0000313" key="2">
    <source>
        <dbReference type="Proteomes" id="UP000789901"/>
    </source>
</evidence>
<protein>
    <submittedName>
        <fullName evidence="1">42377_t:CDS:1</fullName>
    </submittedName>
</protein>
<proteinExistence type="predicted"/>
<comment type="caution">
    <text evidence="1">The sequence shown here is derived from an EMBL/GenBank/DDBJ whole genome shotgun (WGS) entry which is preliminary data.</text>
</comment>
<accession>A0ABN7WEK8</accession>
<organism evidence="1 2">
    <name type="scientific">Gigaspora margarita</name>
    <dbReference type="NCBI Taxonomy" id="4874"/>
    <lineage>
        <taxon>Eukaryota</taxon>
        <taxon>Fungi</taxon>
        <taxon>Fungi incertae sedis</taxon>
        <taxon>Mucoromycota</taxon>
        <taxon>Glomeromycotina</taxon>
        <taxon>Glomeromycetes</taxon>
        <taxon>Diversisporales</taxon>
        <taxon>Gigasporaceae</taxon>
        <taxon>Gigaspora</taxon>
    </lineage>
</organism>
<feature type="non-terminal residue" evidence="1">
    <location>
        <position position="81"/>
    </location>
</feature>
<evidence type="ECO:0000313" key="1">
    <source>
        <dbReference type="EMBL" id="CAG8829773.1"/>
    </source>
</evidence>
<sequence>MKKIHNTRGKTEETLTIACTATLEAASIKDDIIEDILKIMEREKATENKQKELETNDFCKKNPMAIGVEGSGNLYYKRSGD</sequence>
<dbReference type="Proteomes" id="UP000789901">
    <property type="component" value="Unassembled WGS sequence"/>
</dbReference>